<keyword evidence="5 6" id="KW-0472">Membrane</keyword>
<comment type="caution">
    <text evidence="8">The sequence shown here is derived from an EMBL/GenBank/DDBJ whole genome shotgun (WGS) entry which is preliminary data.</text>
</comment>
<reference evidence="8 9" key="1">
    <citation type="submission" date="2022-05" db="EMBL/GenBank/DDBJ databases">
        <authorList>
            <consortium name="Genoscope - CEA"/>
            <person name="William W."/>
        </authorList>
    </citation>
    <scope>NUCLEOTIDE SEQUENCE [LARGE SCALE GENOMIC DNA]</scope>
</reference>
<evidence type="ECO:0000256" key="2">
    <source>
        <dbReference type="ARBA" id="ARBA00022475"/>
    </source>
</evidence>
<proteinExistence type="predicted"/>
<keyword evidence="2" id="KW-1003">Cell membrane</keyword>
<keyword evidence="4 6" id="KW-1133">Transmembrane helix</keyword>
<feature type="transmembrane region" description="Helical" evidence="6">
    <location>
        <begin position="69"/>
        <end position="91"/>
    </location>
</feature>
<evidence type="ECO:0000256" key="5">
    <source>
        <dbReference type="ARBA" id="ARBA00023136"/>
    </source>
</evidence>
<evidence type="ECO:0000256" key="6">
    <source>
        <dbReference type="SAM" id="Phobius"/>
    </source>
</evidence>
<accession>A0ABN8N1W4</accession>
<keyword evidence="3 6" id="KW-0812">Transmembrane</keyword>
<comment type="subcellular location">
    <subcellularLocation>
        <location evidence="1">Cell membrane</location>
        <topology evidence="1">Multi-pass membrane protein</topology>
    </subcellularLocation>
</comment>
<dbReference type="InterPro" id="IPR017452">
    <property type="entry name" value="GPCR_Rhodpsn_7TM"/>
</dbReference>
<dbReference type="InterPro" id="IPR000276">
    <property type="entry name" value="GPCR_Rhodpsn"/>
</dbReference>
<protein>
    <recommendedName>
        <fullName evidence="7">G-protein coupled receptors family 1 profile domain-containing protein</fullName>
    </recommendedName>
</protein>
<dbReference type="PROSITE" id="PS00237">
    <property type="entry name" value="G_PROTEIN_RECEP_F1_1"/>
    <property type="match status" value="1"/>
</dbReference>
<dbReference type="Proteomes" id="UP001159405">
    <property type="component" value="Unassembled WGS sequence"/>
</dbReference>
<evidence type="ECO:0000256" key="4">
    <source>
        <dbReference type="ARBA" id="ARBA00022989"/>
    </source>
</evidence>
<dbReference type="EMBL" id="CALNXK010000009">
    <property type="protein sequence ID" value="CAH3041164.1"/>
    <property type="molecule type" value="Genomic_DNA"/>
</dbReference>
<feature type="transmembrane region" description="Helical" evidence="6">
    <location>
        <begin position="42"/>
        <end position="62"/>
    </location>
</feature>
<dbReference type="PANTHER" id="PTHR22750">
    <property type="entry name" value="G-PROTEIN COUPLED RECEPTOR"/>
    <property type="match status" value="1"/>
</dbReference>
<organism evidence="8 9">
    <name type="scientific">Porites lobata</name>
    <dbReference type="NCBI Taxonomy" id="104759"/>
    <lineage>
        <taxon>Eukaryota</taxon>
        <taxon>Metazoa</taxon>
        <taxon>Cnidaria</taxon>
        <taxon>Anthozoa</taxon>
        <taxon>Hexacorallia</taxon>
        <taxon>Scleractinia</taxon>
        <taxon>Fungiina</taxon>
        <taxon>Poritidae</taxon>
        <taxon>Porites</taxon>
    </lineage>
</organism>
<dbReference type="Gene3D" id="1.20.1070.10">
    <property type="entry name" value="Rhodopsin 7-helix transmembrane proteins"/>
    <property type="match status" value="1"/>
</dbReference>
<sequence length="183" mass="21063">MQISSFALCGISLCTITLISMDRSLALLFGLRYRQIVTLKRVSSTMIIFWILLLSVSLLYLLKEDAFMITFCVFALFCLVVSTFSFLKIYFTLRHRQSQVVSQSEREHRQMSTRANVFKYKRTVALSVWIYLILKLCYLPFVVVQIVRALYGDSISIVIAEGVTTSMMYHNSTIITHRFIVGA</sequence>
<dbReference type="CDD" id="cd00637">
    <property type="entry name" value="7tm_classA_rhodopsin-like"/>
    <property type="match status" value="1"/>
</dbReference>
<dbReference type="SUPFAM" id="SSF81321">
    <property type="entry name" value="Family A G protein-coupled receptor-like"/>
    <property type="match status" value="1"/>
</dbReference>
<feature type="domain" description="G-protein coupled receptors family 1 profile" evidence="7">
    <location>
        <begin position="1"/>
        <end position="179"/>
    </location>
</feature>
<keyword evidence="9" id="KW-1185">Reference proteome</keyword>
<dbReference type="PROSITE" id="PS50262">
    <property type="entry name" value="G_PROTEIN_RECEP_F1_2"/>
    <property type="match status" value="1"/>
</dbReference>
<feature type="transmembrane region" description="Helical" evidence="6">
    <location>
        <begin position="128"/>
        <end position="151"/>
    </location>
</feature>
<evidence type="ECO:0000313" key="9">
    <source>
        <dbReference type="Proteomes" id="UP001159405"/>
    </source>
</evidence>
<gene>
    <name evidence="8" type="ORF">PLOB_00048089</name>
</gene>
<evidence type="ECO:0000256" key="1">
    <source>
        <dbReference type="ARBA" id="ARBA00004651"/>
    </source>
</evidence>
<evidence type="ECO:0000256" key="3">
    <source>
        <dbReference type="ARBA" id="ARBA00022692"/>
    </source>
</evidence>
<evidence type="ECO:0000313" key="8">
    <source>
        <dbReference type="EMBL" id="CAH3041164.1"/>
    </source>
</evidence>
<evidence type="ECO:0000259" key="7">
    <source>
        <dbReference type="PROSITE" id="PS50262"/>
    </source>
</evidence>
<name>A0ABN8N1W4_9CNID</name>